<evidence type="ECO:0000313" key="3">
    <source>
        <dbReference type="EMBL" id="EFL28090.1"/>
    </source>
</evidence>
<accession>D9WQF7</accession>
<evidence type="ECO:0000259" key="2">
    <source>
        <dbReference type="Pfam" id="PF21607"/>
    </source>
</evidence>
<dbReference type="Proteomes" id="UP000003963">
    <property type="component" value="Unassembled WGS sequence"/>
</dbReference>
<protein>
    <submittedName>
        <fullName evidence="3">Polyunsaturated fatty acid synthase PfaD</fullName>
    </submittedName>
</protein>
<feature type="domain" description="Fatty acid synthase subunit PfaD N-terminal" evidence="1">
    <location>
        <begin position="13"/>
        <end position="57"/>
    </location>
</feature>
<dbReference type="NCBIfam" id="TIGR02814">
    <property type="entry name" value="pfaD_fam"/>
    <property type="match status" value="1"/>
</dbReference>
<dbReference type="InterPro" id="IPR040981">
    <property type="entry name" value="PfaD_N"/>
</dbReference>
<evidence type="ECO:0000259" key="1">
    <source>
        <dbReference type="Pfam" id="PF18328"/>
    </source>
</evidence>
<feature type="non-terminal residue" evidence="3">
    <location>
        <position position="522"/>
    </location>
</feature>
<sequence length="522" mass="55953">MVTPTDRAAGLAREPEAIYRELNLLDRPCFVVRDELGVGVTTDAGLARRAQVLAAVPSLPPASLGDPAFRAAQGVGHAYHGGAMANGIASADMVIALARAGFLGSFGAAGVLTDKVDTAIRRITTEAPGVPFAVNLIHSPNELAMERAVVELCLRHQVRCVEASAFLDLTPQVVHYRAAGLSRDAEGRITVANRIIAKVSRAEVAERFLRPAPEAMLRSLVESGAISAEQAELARQVPMADDITAEADSGGHTDRRPLVVLLPELIAVRDRIQRELGYARPVRVGAAGGIGTPAAAAAAFALGAAYVVTGSINQACVESDQSPGAKELLASAGVADCVMAPSADMFEMGVDVQVLQRGTMFPGRARRLYEAYRTHDSLESLGDTERAELEKRVFQRPLEDVWEDCVRFFAERDPEQIERARDNPKRRMALVFRWYLGLSSGWSIRGVPERAADYQIWCGPAMGAFNQWVAGTHLAAPAHRGVAEVATHIMHGAAFAARAGQLRLAGVRLPAPVRHVTLRVPL</sequence>
<keyword evidence="4" id="KW-1185">Reference proteome</keyword>
<dbReference type="SUPFAM" id="SSF51412">
    <property type="entry name" value="Inosine monophosphate dehydrogenase (IMPDH)"/>
    <property type="match status" value="1"/>
</dbReference>
<dbReference type="EMBL" id="GG657754">
    <property type="protein sequence ID" value="EFL28090.1"/>
    <property type="molecule type" value="Genomic_DNA"/>
</dbReference>
<organism evidence="3 4">
    <name type="scientific">Streptomyces himastatinicus ATCC 53653</name>
    <dbReference type="NCBI Taxonomy" id="457427"/>
    <lineage>
        <taxon>Bacteria</taxon>
        <taxon>Bacillati</taxon>
        <taxon>Actinomycetota</taxon>
        <taxon>Actinomycetes</taxon>
        <taxon>Kitasatosporales</taxon>
        <taxon>Streptomycetaceae</taxon>
        <taxon>Streptomyces</taxon>
        <taxon>Streptomyces violaceusniger group</taxon>
    </lineage>
</organism>
<dbReference type="InterPro" id="IPR014179">
    <property type="entry name" value="PfaD-like_TIM-barrel"/>
</dbReference>
<gene>
    <name evidence="3" type="ORF">SSOG_07804</name>
</gene>
<dbReference type="Pfam" id="PF21607">
    <property type="entry name" value="FabD_helical_ins"/>
    <property type="match status" value="1"/>
</dbReference>
<dbReference type="PANTHER" id="PTHR32332">
    <property type="entry name" value="2-NITROPROPANE DIOXYGENASE"/>
    <property type="match status" value="1"/>
</dbReference>
<dbReference type="PANTHER" id="PTHR32332:SF20">
    <property type="entry name" value="2-NITROPROPANE DIOXYGENASE-LIKE PROTEIN"/>
    <property type="match status" value="1"/>
</dbReference>
<name>D9WQF7_9ACTN</name>
<feature type="domain" description="[Acyl-carrier-protein] S-malonyltransferase-like inserted helical" evidence="2">
    <location>
        <begin position="375"/>
        <end position="454"/>
    </location>
</feature>
<reference evidence="3 4" key="1">
    <citation type="submission" date="2009-02" db="EMBL/GenBank/DDBJ databases">
        <title>Annotation of Streptomyces hygroscopicus strain ATCC 53653.</title>
        <authorList>
            <consortium name="The Broad Institute Genome Sequencing Platform"/>
            <consortium name="Broad Institute Microbial Sequencing Center"/>
            <person name="Fischbach M."/>
            <person name="Godfrey P."/>
            <person name="Ward D."/>
            <person name="Young S."/>
            <person name="Zeng Q."/>
            <person name="Koehrsen M."/>
            <person name="Alvarado L."/>
            <person name="Berlin A.M."/>
            <person name="Bochicchio J."/>
            <person name="Borenstein D."/>
            <person name="Chapman S.B."/>
            <person name="Chen Z."/>
            <person name="Engels R."/>
            <person name="Freedman E."/>
            <person name="Gellesch M."/>
            <person name="Goldberg J."/>
            <person name="Griggs A."/>
            <person name="Gujja S."/>
            <person name="Heilman E.R."/>
            <person name="Heiman D.I."/>
            <person name="Hepburn T.A."/>
            <person name="Howarth C."/>
            <person name="Jen D."/>
            <person name="Larson L."/>
            <person name="Lewis B."/>
            <person name="Mehta T."/>
            <person name="Park D."/>
            <person name="Pearson M."/>
            <person name="Richards J."/>
            <person name="Roberts A."/>
            <person name="Saif S."/>
            <person name="Shea T.D."/>
            <person name="Shenoy N."/>
            <person name="Sisk P."/>
            <person name="Stolte C."/>
            <person name="Sykes S.N."/>
            <person name="Thomson T."/>
            <person name="Walk T."/>
            <person name="White J."/>
            <person name="Yandava C."/>
            <person name="Straight P."/>
            <person name="Clardy J."/>
            <person name="Hung D."/>
            <person name="Kolter R."/>
            <person name="Mekalanos J."/>
            <person name="Walker S."/>
            <person name="Walsh C.T."/>
            <person name="Wieland-Brown L.C."/>
            <person name="Haas B."/>
            <person name="Nusbaum C."/>
            <person name="Birren B."/>
        </authorList>
    </citation>
    <scope>NUCLEOTIDE SEQUENCE [LARGE SCALE GENOMIC DNA]</scope>
    <source>
        <strain evidence="3 4">ATCC 53653</strain>
    </source>
</reference>
<dbReference type="Gene3D" id="3.20.20.70">
    <property type="entry name" value="Aldolase class I"/>
    <property type="match status" value="1"/>
</dbReference>
<dbReference type="STRING" id="457427.SSOG_07804"/>
<dbReference type="InterPro" id="IPR013785">
    <property type="entry name" value="Aldolase_TIM"/>
</dbReference>
<evidence type="ECO:0000313" key="4">
    <source>
        <dbReference type="Proteomes" id="UP000003963"/>
    </source>
</evidence>
<dbReference type="Pfam" id="PF18328">
    <property type="entry name" value="PfaD_N"/>
    <property type="match status" value="1"/>
</dbReference>
<dbReference type="HOGENOM" id="CLU_040029_0_0_11"/>
<proteinExistence type="predicted"/>
<dbReference type="InterPro" id="IPR049489">
    <property type="entry name" value="FabD-like_helical_ins"/>
</dbReference>
<dbReference type="AlphaFoldDB" id="D9WQF7"/>
<dbReference type="Pfam" id="PF03060">
    <property type="entry name" value="NMO"/>
    <property type="match status" value="1"/>
</dbReference>